<reference evidence="2" key="1">
    <citation type="submission" date="2019-12" db="EMBL/GenBank/DDBJ databases">
        <title>Genome sequencing and annotation of Brassica cretica.</title>
        <authorList>
            <person name="Studholme D.J."/>
            <person name="Sarris P."/>
        </authorList>
    </citation>
    <scope>NUCLEOTIDE SEQUENCE</scope>
    <source>
        <strain evidence="2">PFS-109/04</strain>
        <tissue evidence="2">Leaf</tissue>
    </source>
</reference>
<comment type="caution">
    <text evidence="2">The sequence shown here is derived from an EMBL/GenBank/DDBJ whole genome shotgun (WGS) entry which is preliminary data.</text>
</comment>
<evidence type="ECO:0000313" key="2">
    <source>
        <dbReference type="EMBL" id="KAF3553760.1"/>
    </source>
</evidence>
<evidence type="ECO:0000313" key="3">
    <source>
        <dbReference type="Proteomes" id="UP000712600"/>
    </source>
</evidence>
<feature type="compositionally biased region" description="Low complexity" evidence="1">
    <location>
        <begin position="103"/>
        <end position="127"/>
    </location>
</feature>
<organism evidence="2 3">
    <name type="scientific">Brassica cretica</name>
    <name type="common">Mustard</name>
    <dbReference type="NCBI Taxonomy" id="69181"/>
    <lineage>
        <taxon>Eukaryota</taxon>
        <taxon>Viridiplantae</taxon>
        <taxon>Streptophyta</taxon>
        <taxon>Embryophyta</taxon>
        <taxon>Tracheophyta</taxon>
        <taxon>Spermatophyta</taxon>
        <taxon>Magnoliopsida</taxon>
        <taxon>eudicotyledons</taxon>
        <taxon>Gunneridae</taxon>
        <taxon>Pentapetalae</taxon>
        <taxon>rosids</taxon>
        <taxon>malvids</taxon>
        <taxon>Brassicales</taxon>
        <taxon>Brassicaceae</taxon>
        <taxon>Brassiceae</taxon>
        <taxon>Brassica</taxon>
    </lineage>
</organism>
<feature type="region of interest" description="Disordered" evidence="1">
    <location>
        <begin position="100"/>
        <end position="133"/>
    </location>
</feature>
<dbReference type="Proteomes" id="UP000712600">
    <property type="component" value="Unassembled WGS sequence"/>
</dbReference>
<protein>
    <submittedName>
        <fullName evidence="2">Uncharacterized protein</fullName>
    </submittedName>
</protein>
<gene>
    <name evidence="2" type="ORF">F2Q69_00016829</name>
</gene>
<evidence type="ECO:0000256" key="1">
    <source>
        <dbReference type="SAM" id="MobiDB-lite"/>
    </source>
</evidence>
<dbReference type="EMBL" id="QGKX02000996">
    <property type="protein sequence ID" value="KAF3553760.1"/>
    <property type="molecule type" value="Genomic_DNA"/>
</dbReference>
<name>A0A8S9QTU7_BRACR</name>
<proteinExistence type="predicted"/>
<dbReference type="AlphaFoldDB" id="A0A8S9QTU7"/>
<accession>A0A8S9QTU7</accession>
<sequence length="133" mass="14103">MDWLILSSTVDGSNPRPWSAVRCFRTRRLGSKSAARLDPRPSLAPFVTHTRGQIQTALHSRGSSTTDESLGSNSAACRRQAAVTTIPSFSRFSTTGSMVQAVSSPPCSAPLSRPCSSSESSSPSSTRSGEKNN</sequence>